<protein>
    <submittedName>
        <fullName evidence="1">Uncharacterized protein</fullName>
    </submittedName>
</protein>
<evidence type="ECO:0000313" key="1">
    <source>
        <dbReference type="EMBL" id="GAG46462.1"/>
    </source>
</evidence>
<proteinExistence type="predicted"/>
<sequence length="152" mass="17870">RKKPGSKEKERVRVTPEPKVGWHLVELSDRPLAGWCLPYNKRLKTTCWLVAGSFMKATRFRDDGSVIEASSPYRVVYDEARVLYDRTHPEWVKGHKHNAALRKVTKRFLSHLWAAWREIEGLPVTPPWIDRDGERHHRRGPEYFGWPKPYTG</sequence>
<dbReference type="EMBL" id="BARS01054190">
    <property type="protein sequence ID" value="GAG46462.1"/>
    <property type="molecule type" value="Genomic_DNA"/>
</dbReference>
<gene>
    <name evidence="1" type="ORF">S01H1_80273</name>
</gene>
<comment type="caution">
    <text evidence="1">The sequence shown here is derived from an EMBL/GenBank/DDBJ whole genome shotgun (WGS) entry which is preliminary data.</text>
</comment>
<dbReference type="AlphaFoldDB" id="X0YH22"/>
<accession>X0YH22</accession>
<reference evidence="1" key="1">
    <citation type="journal article" date="2014" name="Front. Microbiol.">
        <title>High frequency of phylogenetically diverse reductive dehalogenase-homologous genes in deep subseafloor sedimentary metagenomes.</title>
        <authorList>
            <person name="Kawai M."/>
            <person name="Futagami T."/>
            <person name="Toyoda A."/>
            <person name="Takaki Y."/>
            <person name="Nishi S."/>
            <person name="Hori S."/>
            <person name="Arai W."/>
            <person name="Tsubouchi T."/>
            <person name="Morono Y."/>
            <person name="Uchiyama I."/>
            <person name="Ito T."/>
            <person name="Fujiyama A."/>
            <person name="Inagaki F."/>
            <person name="Takami H."/>
        </authorList>
    </citation>
    <scope>NUCLEOTIDE SEQUENCE</scope>
    <source>
        <strain evidence="1">Expedition CK06-06</strain>
    </source>
</reference>
<feature type="non-terminal residue" evidence="1">
    <location>
        <position position="1"/>
    </location>
</feature>
<name>X0YH22_9ZZZZ</name>
<organism evidence="1">
    <name type="scientific">marine sediment metagenome</name>
    <dbReference type="NCBI Taxonomy" id="412755"/>
    <lineage>
        <taxon>unclassified sequences</taxon>
        <taxon>metagenomes</taxon>
        <taxon>ecological metagenomes</taxon>
    </lineage>
</organism>